<dbReference type="NCBIfam" id="TIGR04294">
    <property type="entry name" value="pre_pil_HX9DG"/>
    <property type="match status" value="1"/>
</dbReference>
<evidence type="ECO:0000259" key="1">
    <source>
        <dbReference type="Pfam" id="PF07596"/>
    </source>
</evidence>
<dbReference type="InterPro" id="IPR012902">
    <property type="entry name" value="N_methyl_site"/>
</dbReference>
<sequence>MASTPSIKVWHMMHHWTAPRRRRRAFTLVELLVVIAIIGVLVALLLPAVQAAREAARRSQCVNNLKQWGLAMQMYHDANDQLPVAATVKPRQTYVMRIWPYIEQAAMSQRNDLKLEFYNPPVTIHNTMNGLGGQALAMYNCPSDFGVDQTSGTYQRRRGNYMVNWGNVTFGGTGATLLDKVQTGFAPFSNIDCKRETPRIVKFSAITDGLSNTLMMSEYLKAQSSDDNDWRGDIHNDEGVFRFHTIESPNSTVADVIANGWFQNTNDPLMPAVAGSFERQKNAARSRHAGGVNALHCDASVAFYSDGTSPNAWKALGTMDGAEVESAN</sequence>
<dbReference type="InterPro" id="IPR045584">
    <property type="entry name" value="Pilin-like"/>
</dbReference>
<dbReference type="SUPFAM" id="SSF54523">
    <property type="entry name" value="Pili subunits"/>
    <property type="match status" value="1"/>
</dbReference>
<dbReference type="KEGG" id="llh:I41_47200"/>
<protein>
    <submittedName>
        <fullName evidence="2">Type II secretion system protein G</fullName>
    </submittedName>
</protein>
<dbReference type="PANTHER" id="PTHR30093">
    <property type="entry name" value="GENERAL SECRETION PATHWAY PROTEIN G"/>
    <property type="match status" value="1"/>
</dbReference>
<name>A0A517U4E0_9BACT</name>
<dbReference type="PANTHER" id="PTHR30093:SF2">
    <property type="entry name" value="TYPE II SECRETION SYSTEM PROTEIN H"/>
    <property type="match status" value="1"/>
</dbReference>
<dbReference type="EMBL" id="CP036339">
    <property type="protein sequence ID" value="QDT75509.1"/>
    <property type="molecule type" value="Genomic_DNA"/>
</dbReference>
<dbReference type="Pfam" id="PF07596">
    <property type="entry name" value="SBP_bac_10"/>
    <property type="match status" value="1"/>
</dbReference>
<dbReference type="RefSeq" id="WP_168207095.1">
    <property type="nucleotide sequence ID" value="NZ_CP036339.1"/>
</dbReference>
<dbReference type="AlphaFoldDB" id="A0A517U4E0"/>
<organism evidence="2 3">
    <name type="scientific">Lacipirellula limnantheis</name>
    <dbReference type="NCBI Taxonomy" id="2528024"/>
    <lineage>
        <taxon>Bacteria</taxon>
        <taxon>Pseudomonadati</taxon>
        <taxon>Planctomycetota</taxon>
        <taxon>Planctomycetia</taxon>
        <taxon>Pirellulales</taxon>
        <taxon>Lacipirellulaceae</taxon>
        <taxon>Lacipirellula</taxon>
    </lineage>
</organism>
<dbReference type="Gene3D" id="3.30.700.10">
    <property type="entry name" value="Glycoprotein, Type 4 Pilin"/>
    <property type="match status" value="1"/>
</dbReference>
<dbReference type="NCBIfam" id="TIGR02532">
    <property type="entry name" value="IV_pilin_GFxxxE"/>
    <property type="match status" value="1"/>
</dbReference>
<reference evidence="2 3" key="1">
    <citation type="submission" date="2019-02" db="EMBL/GenBank/DDBJ databases">
        <title>Deep-cultivation of Planctomycetes and their phenomic and genomic characterization uncovers novel biology.</title>
        <authorList>
            <person name="Wiegand S."/>
            <person name="Jogler M."/>
            <person name="Boedeker C."/>
            <person name="Pinto D."/>
            <person name="Vollmers J."/>
            <person name="Rivas-Marin E."/>
            <person name="Kohn T."/>
            <person name="Peeters S.H."/>
            <person name="Heuer A."/>
            <person name="Rast P."/>
            <person name="Oberbeckmann S."/>
            <person name="Bunk B."/>
            <person name="Jeske O."/>
            <person name="Meyerdierks A."/>
            <person name="Storesund J.E."/>
            <person name="Kallscheuer N."/>
            <person name="Luecker S."/>
            <person name="Lage O.M."/>
            <person name="Pohl T."/>
            <person name="Merkel B.J."/>
            <person name="Hornburger P."/>
            <person name="Mueller R.-W."/>
            <person name="Bruemmer F."/>
            <person name="Labrenz M."/>
            <person name="Spormann A.M."/>
            <person name="Op den Camp H."/>
            <person name="Overmann J."/>
            <person name="Amann R."/>
            <person name="Jetten M.S.M."/>
            <person name="Mascher T."/>
            <person name="Medema M.H."/>
            <person name="Devos D.P."/>
            <person name="Kaster A.-K."/>
            <person name="Ovreas L."/>
            <person name="Rohde M."/>
            <person name="Galperin M.Y."/>
            <person name="Jogler C."/>
        </authorList>
    </citation>
    <scope>NUCLEOTIDE SEQUENCE [LARGE SCALE GENOMIC DNA]</scope>
    <source>
        <strain evidence="2 3">I41</strain>
    </source>
</reference>
<accession>A0A517U4E0</accession>
<dbReference type="Pfam" id="PF07963">
    <property type="entry name" value="N_methyl"/>
    <property type="match status" value="1"/>
</dbReference>
<feature type="domain" description="DUF1559" evidence="1">
    <location>
        <begin position="50"/>
        <end position="307"/>
    </location>
</feature>
<evidence type="ECO:0000313" key="2">
    <source>
        <dbReference type="EMBL" id="QDT75509.1"/>
    </source>
</evidence>
<dbReference type="InterPro" id="IPR027558">
    <property type="entry name" value="Pre_pil_HX9DG_C"/>
</dbReference>
<proteinExistence type="predicted"/>
<evidence type="ECO:0000313" key="3">
    <source>
        <dbReference type="Proteomes" id="UP000317909"/>
    </source>
</evidence>
<dbReference type="Proteomes" id="UP000317909">
    <property type="component" value="Chromosome"/>
</dbReference>
<keyword evidence="3" id="KW-1185">Reference proteome</keyword>
<dbReference type="InterPro" id="IPR011453">
    <property type="entry name" value="DUF1559"/>
</dbReference>
<gene>
    <name evidence="2" type="primary">pulG_5</name>
    <name evidence="2" type="ORF">I41_47200</name>
</gene>